<organism evidence="2 3">
    <name type="scientific">Parelaphostrongylus tenuis</name>
    <name type="common">Meningeal worm</name>
    <dbReference type="NCBI Taxonomy" id="148309"/>
    <lineage>
        <taxon>Eukaryota</taxon>
        <taxon>Metazoa</taxon>
        <taxon>Ecdysozoa</taxon>
        <taxon>Nematoda</taxon>
        <taxon>Chromadorea</taxon>
        <taxon>Rhabditida</taxon>
        <taxon>Rhabditina</taxon>
        <taxon>Rhabditomorpha</taxon>
        <taxon>Strongyloidea</taxon>
        <taxon>Metastrongylidae</taxon>
        <taxon>Parelaphostrongylus</taxon>
    </lineage>
</organism>
<gene>
    <name evidence="2" type="ORF">KIN20_022621</name>
</gene>
<dbReference type="AlphaFoldDB" id="A0AAD5N6B2"/>
<evidence type="ECO:0000313" key="3">
    <source>
        <dbReference type="Proteomes" id="UP001196413"/>
    </source>
</evidence>
<name>A0AAD5N6B2_PARTN</name>
<proteinExistence type="predicted"/>
<comment type="caution">
    <text evidence="2">The sequence shown here is derived from an EMBL/GenBank/DDBJ whole genome shotgun (WGS) entry which is preliminary data.</text>
</comment>
<feature type="region of interest" description="Disordered" evidence="1">
    <location>
        <begin position="1"/>
        <end position="36"/>
    </location>
</feature>
<accession>A0AAD5N6B2</accession>
<sequence length="235" mass="27218">MEHSSGKHPHWRCFPNMLEPNHELSQSENRDEERSFSANATYEGVHGVDGKPEATLLPLTAIQTSQLRNRMDWKRRRKYEYAPRERARIQHIAKRVRQKEYWLSESPCDLENCLAVAFIRRVADYRRKLEGGARLHTSREECTMPSTTRQDLSDMDIQWLEETGGFVDKERNNCKEANSSPNLFAALLTGGESSSKNQGEDTMEFLDSSIALAERSEDTLEDDDILEYSTCQRYH</sequence>
<dbReference type="Proteomes" id="UP001196413">
    <property type="component" value="Unassembled WGS sequence"/>
</dbReference>
<evidence type="ECO:0000256" key="1">
    <source>
        <dbReference type="SAM" id="MobiDB-lite"/>
    </source>
</evidence>
<feature type="compositionally biased region" description="Basic residues" evidence="1">
    <location>
        <begin position="1"/>
        <end position="11"/>
    </location>
</feature>
<reference evidence="2" key="1">
    <citation type="submission" date="2021-06" db="EMBL/GenBank/DDBJ databases">
        <title>Parelaphostrongylus tenuis whole genome reference sequence.</title>
        <authorList>
            <person name="Garwood T.J."/>
            <person name="Larsen P.A."/>
            <person name="Fountain-Jones N.M."/>
            <person name="Garbe J.R."/>
            <person name="Macchietto M.G."/>
            <person name="Kania S.A."/>
            <person name="Gerhold R.W."/>
            <person name="Richards J.E."/>
            <person name="Wolf T.M."/>
        </authorList>
    </citation>
    <scope>NUCLEOTIDE SEQUENCE</scope>
    <source>
        <strain evidence="2">MNPRO001-30</strain>
        <tissue evidence="2">Meninges</tissue>
    </source>
</reference>
<keyword evidence="3" id="KW-1185">Reference proteome</keyword>
<dbReference type="EMBL" id="JAHQIW010004561">
    <property type="protein sequence ID" value="KAJ1362902.1"/>
    <property type="molecule type" value="Genomic_DNA"/>
</dbReference>
<protein>
    <submittedName>
        <fullName evidence="2">Uncharacterized protein</fullName>
    </submittedName>
</protein>
<evidence type="ECO:0000313" key="2">
    <source>
        <dbReference type="EMBL" id="KAJ1362902.1"/>
    </source>
</evidence>